<organism evidence="1 2">
    <name type="scientific">Daphnia magna</name>
    <dbReference type="NCBI Taxonomy" id="35525"/>
    <lineage>
        <taxon>Eukaryota</taxon>
        <taxon>Metazoa</taxon>
        <taxon>Ecdysozoa</taxon>
        <taxon>Arthropoda</taxon>
        <taxon>Crustacea</taxon>
        <taxon>Branchiopoda</taxon>
        <taxon>Diplostraca</taxon>
        <taxon>Cladocera</taxon>
        <taxon>Anomopoda</taxon>
        <taxon>Daphniidae</taxon>
        <taxon>Daphnia</taxon>
    </lineage>
</organism>
<protein>
    <submittedName>
        <fullName evidence="1">Uncharacterized protein</fullName>
    </submittedName>
</protein>
<keyword evidence="2" id="KW-1185">Reference proteome</keyword>
<gene>
    <name evidence="1" type="ORF">OUZ56_011563</name>
</gene>
<dbReference type="EMBL" id="JAOYFB010000002">
    <property type="protein sequence ID" value="KAK4006410.1"/>
    <property type="molecule type" value="Genomic_DNA"/>
</dbReference>
<evidence type="ECO:0000313" key="2">
    <source>
        <dbReference type="Proteomes" id="UP001234178"/>
    </source>
</evidence>
<name>A0ABQ9Z0N9_9CRUS</name>
<sequence>MIAVERPSAPGADLRFKEAIALESSSWEIGGELDGTTNAEDDCEKEAASSSACASSSALLNYILNYTILYFIYTLTSFDVEGSF</sequence>
<accession>A0ABQ9Z0N9</accession>
<comment type="caution">
    <text evidence="1">The sequence shown here is derived from an EMBL/GenBank/DDBJ whole genome shotgun (WGS) entry which is preliminary data.</text>
</comment>
<reference evidence="1 2" key="1">
    <citation type="journal article" date="2023" name="Nucleic Acids Res.">
        <title>The hologenome of Daphnia magna reveals possible DNA methylation and microbiome-mediated evolution of the host genome.</title>
        <authorList>
            <person name="Chaturvedi A."/>
            <person name="Li X."/>
            <person name="Dhandapani V."/>
            <person name="Marshall H."/>
            <person name="Kissane S."/>
            <person name="Cuenca-Cambronero M."/>
            <person name="Asole G."/>
            <person name="Calvet F."/>
            <person name="Ruiz-Romero M."/>
            <person name="Marangio P."/>
            <person name="Guigo R."/>
            <person name="Rago D."/>
            <person name="Mirbahai L."/>
            <person name="Eastwood N."/>
            <person name="Colbourne J.K."/>
            <person name="Zhou J."/>
            <person name="Mallon E."/>
            <person name="Orsini L."/>
        </authorList>
    </citation>
    <scope>NUCLEOTIDE SEQUENCE [LARGE SCALE GENOMIC DNA]</scope>
    <source>
        <strain evidence="1">LRV0_1</strain>
    </source>
</reference>
<proteinExistence type="predicted"/>
<evidence type="ECO:0000313" key="1">
    <source>
        <dbReference type="EMBL" id="KAK4006410.1"/>
    </source>
</evidence>
<dbReference type="Proteomes" id="UP001234178">
    <property type="component" value="Unassembled WGS sequence"/>
</dbReference>